<feature type="compositionally biased region" description="Low complexity" evidence="1">
    <location>
        <begin position="8"/>
        <end position="19"/>
    </location>
</feature>
<organism evidence="2 3">
    <name type="scientific">Rhamnusium bicolor</name>
    <dbReference type="NCBI Taxonomy" id="1586634"/>
    <lineage>
        <taxon>Eukaryota</taxon>
        <taxon>Metazoa</taxon>
        <taxon>Ecdysozoa</taxon>
        <taxon>Arthropoda</taxon>
        <taxon>Hexapoda</taxon>
        <taxon>Insecta</taxon>
        <taxon>Pterygota</taxon>
        <taxon>Neoptera</taxon>
        <taxon>Endopterygota</taxon>
        <taxon>Coleoptera</taxon>
        <taxon>Polyphaga</taxon>
        <taxon>Cucujiformia</taxon>
        <taxon>Chrysomeloidea</taxon>
        <taxon>Cerambycidae</taxon>
        <taxon>Lepturinae</taxon>
        <taxon>Rhagiini</taxon>
        <taxon>Rhamnusium</taxon>
    </lineage>
</organism>
<dbReference type="Proteomes" id="UP001162156">
    <property type="component" value="Unassembled WGS sequence"/>
</dbReference>
<reference evidence="2" key="1">
    <citation type="journal article" date="2023" name="Insect Mol. Biol.">
        <title>Genome sequencing provides insights into the evolution of gene families encoding plant cell wall-degrading enzymes in longhorned beetles.</title>
        <authorList>
            <person name="Shin N.R."/>
            <person name="Okamura Y."/>
            <person name="Kirsch R."/>
            <person name="Pauchet Y."/>
        </authorList>
    </citation>
    <scope>NUCLEOTIDE SEQUENCE</scope>
    <source>
        <strain evidence="2">RBIC_L_NR</strain>
    </source>
</reference>
<gene>
    <name evidence="2" type="ORF">NQ314_014089</name>
</gene>
<evidence type="ECO:0000313" key="3">
    <source>
        <dbReference type="Proteomes" id="UP001162156"/>
    </source>
</evidence>
<evidence type="ECO:0000313" key="2">
    <source>
        <dbReference type="EMBL" id="KAJ8933317.1"/>
    </source>
</evidence>
<sequence length="86" mass="8932">IDPPSCAGVTTSGNQNGSSSGPGGVHLMVSSVVADEGSSDDANTPLHSPKSQNTSREEDDSSNANESDCKSPNQRWDILCIFPVIK</sequence>
<dbReference type="EMBL" id="JANEYF010003875">
    <property type="protein sequence ID" value="KAJ8933317.1"/>
    <property type="molecule type" value="Genomic_DNA"/>
</dbReference>
<feature type="compositionally biased region" description="Polar residues" evidence="1">
    <location>
        <begin position="40"/>
        <end position="54"/>
    </location>
</feature>
<feature type="compositionally biased region" description="Polar residues" evidence="1">
    <location>
        <begin position="62"/>
        <end position="71"/>
    </location>
</feature>
<protein>
    <submittedName>
        <fullName evidence="2">Uncharacterized protein</fullName>
    </submittedName>
</protein>
<evidence type="ECO:0000256" key="1">
    <source>
        <dbReference type="SAM" id="MobiDB-lite"/>
    </source>
</evidence>
<feature type="region of interest" description="Disordered" evidence="1">
    <location>
        <begin position="1"/>
        <end position="71"/>
    </location>
</feature>
<comment type="caution">
    <text evidence="2">The sequence shown here is derived from an EMBL/GenBank/DDBJ whole genome shotgun (WGS) entry which is preliminary data.</text>
</comment>
<feature type="non-terminal residue" evidence="2">
    <location>
        <position position="1"/>
    </location>
</feature>
<accession>A0AAV8X463</accession>
<name>A0AAV8X463_9CUCU</name>
<keyword evidence="3" id="KW-1185">Reference proteome</keyword>
<dbReference type="AlphaFoldDB" id="A0AAV8X463"/>
<proteinExistence type="predicted"/>